<evidence type="ECO:0000259" key="2">
    <source>
        <dbReference type="Pfam" id="PF00303"/>
    </source>
</evidence>
<dbReference type="Gene3D" id="3.30.572.10">
    <property type="entry name" value="Thymidylate synthase/dCMP hydroxymethylase domain"/>
    <property type="match status" value="1"/>
</dbReference>
<dbReference type="EMBL" id="BART01010168">
    <property type="protein sequence ID" value="GAG86013.1"/>
    <property type="molecule type" value="Genomic_DNA"/>
</dbReference>
<accession>X1BPM8</accession>
<feature type="non-terminal residue" evidence="3">
    <location>
        <position position="178"/>
    </location>
</feature>
<dbReference type="InterPro" id="IPR023451">
    <property type="entry name" value="Thymidate_synth/dCMP_Mease_dom"/>
</dbReference>
<dbReference type="AlphaFoldDB" id="X1BPM8"/>
<name>X1BPM8_9ZZZZ</name>
<protein>
    <recommendedName>
        <fullName evidence="2">Thymidylate synthase/dCMP hydroxymethylase domain-containing protein</fullName>
    </recommendedName>
</protein>
<proteinExistence type="predicted"/>
<organism evidence="3">
    <name type="scientific">marine sediment metagenome</name>
    <dbReference type="NCBI Taxonomy" id="412755"/>
    <lineage>
        <taxon>unclassified sequences</taxon>
        <taxon>metagenomes</taxon>
        <taxon>ecological metagenomes</taxon>
    </lineage>
</organism>
<reference evidence="3" key="1">
    <citation type="journal article" date="2014" name="Front. Microbiol.">
        <title>High frequency of phylogenetically diverse reductive dehalogenase-homologous genes in deep subseafloor sedimentary metagenomes.</title>
        <authorList>
            <person name="Kawai M."/>
            <person name="Futagami T."/>
            <person name="Toyoda A."/>
            <person name="Takaki Y."/>
            <person name="Nishi S."/>
            <person name="Hori S."/>
            <person name="Arai W."/>
            <person name="Tsubouchi T."/>
            <person name="Morono Y."/>
            <person name="Uchiyama I."/>
            <person name="Ito T."/>
            <person name="Fujiyama A."/>
            <person name="Inagaki F."/>
            <person name="Takami H."/>
        </authorList>
    </citation>
    <scope>NUCLEOTIDE SEQUENCE</scope>
    <source>
        <strain evidence="3">Expedition CK06-06</strain>
    </source>
</reference>
<sequence length="178" mass="21098">MIIGNNITDVYEETLDQLGKAREQKSQFGDTLEIINYSCCIKDPRAARFIFTENRKHSLKYIIGELVWYFSGEPWITRIQNYSKFWNHLVNEEGHVNSNYGFKIFKKQIPIDDLRHKTQFNFVVDELRRNKDSRRAVMFLNLLDEDYPQMHTTRCLCPILATTPFISNTPLIYLLKIL</sequence>
<dbReference type="GO" id="GO:0016740">
    <property type="term" value="F:transferase activity"/>
    <property type="evidence" value="ECO:0007669"/>
    <property type="project" value="UniProtKB-KW"/>
</dbReference>
<comment type="caution">
    <text evidence="3">The sequence shown here is derived from an EMBL/GenBank/DDBJ whole genome shotgun (WGS) entry which is preliminary data.</text>
</comment>
<keyword evidence="1" id="KW-0808">Transferase</keyword>
<dbReference type="InterPro" id="IPR036926">
    <property type="entry name" value="Thymidate_synth/dCMP_Mease_sf"/>
</dbReference>
<evidence type="ECO:0000313" key="3">
    <source>
        <dbReference type="EMBL" id="GAG86013.1"/>
    </source>
</evidence>
<evidence type="ECO:0000256" key="1">
    <source>
        <dbReference type="ARBA" id="ARBA00022679"/>
    </source>
</evidence>
<gene>
    <name evidence="3" type="ORF">S01H4_22254</name>
</gene>
<dbReference type="SUPFAM" id="SSF55831">
    <property type="entry name" value="Thymidylate synthase/dCMP hydroxymethylase"/>
    <property type="match status" value="1"/>
</dbReference>
<feature type="domain" description="Thymidylate synthase/dCMP hydroxymethylase" evidence="2">
    <location>
        <begin position="19"/>
        <end position="156"/>
    </location>
</feature>
<dbReference type="Pfam" id="PF00303">
    <property type="entry name" value="Thymidylat_synt"/>
    <property type="match status" value="1"/>
</dbReference>